<dbReference type="InterPro" id="IPR000477">
    <property type="entry name" value="RT_dom"/>
</dbReference>
<dbReference type="PANTHER" id="PTHR19446">
    <property type="entry name" value="REVERSE TRANSCRIPTASES"/>
    <property type="match status" value="1"/>
</dbReference>
<dbReference type="GO" id="GO:0008270">
    <property type="term" value="F:zinc ion binding"/>
    <property type="evidence" value="ECO:0007669"/>
    <property type="project" value="UniProtKB-KW"/>
</dbReference>
<dbReference type="GO" id="GO:0071897">
    <property type="term" value="P:DNA biosynthetic process"/>
    <property type="evidence" value="ECO:0007669"/>
    <property type="project" value="UniProtKB-ARBA"/>
</dbReference>
<dbReference type="SUPFAM" id="SSF56219">
    <property type="entry name" value="DNase I-like"/>
    <property type="match status" value="1"/>
</dbReference>
<dbReference type="PROSITE" id="PS50158">
    <property type="entry name" value="ZF_CCHC"/>
    <property type="match status" value="1"/>
</dbReference>
<dbReference type="InterPro" id="IPR001878">
    <property type="entry name" value="Znf_CCHC"/>
</dbReference>
<keyword evidence="2" id="KW-0175">Coiled coil</keyword>
<reference evidence="6" key="1">
    <citation type="journal article" date="2020" name="Cell">
        <title>Large-Scale Comparative Analyses of Tick Genomes Elucidate Their Genetic Diversity and Vector Capacities.</title>
        <authorList>
            <consortium name="Tick Genome and Microbiome Consortium (TIGMIC)"/>
            <person name="Jia N."/>
            <person name="Wang J."/>
            <person name="Shi W."/>
            <person name="Du L."/>
            <person name="Sun Y."/>
            <person name="Zhan W."/>
            <person name="Jiang J.F."/>
            <person name="Wang Q."/>
            <person name="Zhang B."/>
            <person name="Ji P."/>
            <person name="Bell-Sakyi L."/>
            <person name="Cui X.M."/>
            <person name="Yuan T.T."/>
            <person name="Jiang B.G."/>
            <person name="Yang W.F."/>
            <person name="Lam T.T."/>
            <person name="Chang Q.C."/>
            <person name="Ding S.J."/>
            <person name="Wang X.J."/>
            <person name="Zhu J.G."/>
            <person name="Ruan X.D."/>
            <person name="Zhao L."/>
            <person name="Wei J.T."/>
            <person name="Ye R.Z."/>
            <person name="Que T.C."/>
            <person name="Du C.H."/>
            <person name="Zhou Y.H."/>
            <person name="Cheng J.X."/>
            <person name="Dai P.F."/>
            <person name="Guo W.B."/>
            <person name="Han X.H."/>
            <person name="Huang E.J."/>
            <person name="Li L.F."/>
            <person name="Wei W."/>
            <person name="Gao Y.C."/>
            <person name="Liu J.Z."/>
            <person name="Shao H.Z."/>
            <person name="Wang X."/>
            <person name="Wang C.C."/>
            <person name="Yang T.C."/>
            <person name="Huo Q.B."/>
            <person name="Li W."/>
            <person name="Chen H.Y."/>
            <person name="Chen S.E."/>
            <person name="Zhou L.G."/>
            <person name="Ni X.B."/>
            <person name="Tian J.H."/>
            <person name="Sheng Y."/>
            <person name="Liu T."/>
            <person name="Pan Y.S."/>
            <person name="Xia L.Y."/>
            <person name="Li J."/>
            <person name="Zhao F."/>
            <person name="Cao W.C."/>
        </authorList>
    </citation>
    <scope>NUCLEOTIDE SEQUENCE</scope>
    <source>
        <strain evidence="6">Rmic-2018</strain>
    </source>
</reference>
<feature type="region of interest" description="Disordered" evidence="3">
    <location>
        <begin position="437"/>
        <end position="487"/>
    </location>
</feature>
<dbReference type="VEuPathDB" id="VectorBase:LOC119169725"/>
<evidence type="ECO:0008006" key="8">
    <source>
        <dbReference type="Google" id="ProtNLM"/>
    </source>
</evidence>
<feature type="compositionally biased region" description="Pro residues" evidence="3">
    <location>
        <begin position="510"/>
        <end position="520"/>
    </location>
</feature>
<feature type="region of interest" description="Disordered" evidence="3">
    <location>
        <begin position="504"/>
        <end position="527"/>
    </location>
</feature>
<evidence type="ECO:0000313" key="6">
    <source>
        <dbReference type="EMBL" id="KAH8032358.1"/>
    </source>
</evidence>
<dbReference type="Proteomes" id="UP000821866">
    <property type="component" value="Chromosome 3"/>
</dbReference>
<evidence type="ECO:0000256" key="2">
    <source>
        <dbReference type="SAM" id="Coils"/>
    </source>
</evidence>
<sequence>MEYIVEGQDVSPEELSDESWQSPGLRAQEQRRAALRLATAATKPTTTPASLPSSKRVNTSPPQHRRRAPLPRLPADTIHIVGRPKSPVELTKLQPWHLYTALLQAAFLQDLPPASRDTVRIHPVNNTFTLSVADSARAQAYLRITSLTVSGNTFTVHLYAPPPDDALRGILYHAFDDFTDQAILEDLQASNPTLSVVGGRRMGKAPHILVTLMEPKLPRWIFYHGVQLRLLPFRNKVEACYNCRSTGHRTDVCPKPRQERCHRCGAAHPTPPEGSPPTCNPRCIVCNGNHSTYSSNCKHRYVQRPQRQKAPAPDTHTPPQQPVPPAAVVRSSQQAASGPSPAPPPKSVTTSPPPVPAVPKPTSQPMNSTWPRGAPGLPSEPQVVALQQENASLRQQVTAQSAQIAAQKTQIDSLQAKLQALEEKLESAITVKSSLPSTICSSSDMDVQTPEGCTGKRRRPNTPLESLHFSEEVQTSPPTPPPRPSNLYSQQLIAYKLPCLKASEQSYPSMPAPPPPPAPPEPRKHRSRQHLPLLKMADRSIVTIWQWNCRGFRPKRNHLLLHLQQLDPSDAPDIIVLQETHADVSLSGYVAYNQVTHHPLPHPVTAVLTRRTLAVNRHDLPFPAVHHVFLETLPQQREQPSLFILNVYNPPRSTEDASLLALLRAAAAKAAKSPLLILGDFNVKHPDWGYSKADGPGRRLWQLAHDLNLSLLTDPTQPTRIGNSVCRDTTPDLSFCRSVPDARWHNTHQSLGSDHYVLTIQVLTSPSKPRPHTARYTDWDAFRERRLHSATSNIEDLSTWTDQLLEDLDAVTASIPTTKDYPATDARLAHLWAARTGLCNRWQKQRHNRRLRRRIAHLDRTIEQHTTALARQQWEQLCSGLSGQLGCRQSWHLLRHLLDPASAKLVARQQLQRVVRAYPGDTPSLMADLSAKYLQLLPPGTPPPPLASYSGAPNPVLDADITEAEVYAALQKLRTTSAPGPDRIPNKLLRNLDAPSAATLTSFLNECWRSGNLPQSWKHARVAFIPKPGKKLTIENLRPISLTSCVGKLLEHVVLARLQTYTDAHHLLPHTMLGFRPHLSTQDVLLQLHHDLLDPPTFSDTKALLSLDLHKAFDHVSHSAILAELAALNPGTRTYNYIRAFLTARTAEIIIGDLPSPTYELGPRGTPQGAVLSPFLFNLVLRSLPGKLDRIPGLKHTLYADDIALWVTSGSDGHIEQTLQRATDVVTSHVHAAGLTCSAAKSALLLMRPPDRRRYKTPHPTITVHANSTPVPVVSHLRVLGLILQSNRHNTHP</sequence>
<keyword evidence="1" id="KW-0479">Metal-binding</keyword>
<evidence type="ECO:0000259" key="4">
    <source>
        <dbReference type="PROSITE" id="PS50158"/>
    </source>
</evidence>
<feature type="region of interest" description="Disordered" evidence="3">
    <location>
        <begin position="302"/>
        <end position="379"/>
    </location>
</feature>
<dbReference type="Gene3D" id="3.60.10.10">
    <property type="entry name" value="Endonuclease/exonuclease/phosphatase"/>
    <property type="match status" value="1"/>
</dbReference>
<evidence type="ECO:0000256" key="1">
    <source>
        <dbReference type="PROSITE-ProRule" id="PRU00047"/>
    </source>
</evidence>
<reference evidence="6" key="2">
    <citation type="submission" date="2021-09" db="EMBL/GenBank/DDBJ databases">
        <authorList>
            <person name="Jia N."/>
            <person name="Wang J."/>
            <person name="Shi W."/>
            <person name="Du L."/>
            <person name="Sun Y."/>
            <person name="Zhan W."/>
            <person name="Jiang J."/>
            <person name="Wang Q."/>
            <person name="Zhang B."/>
            <person name="Ji P."/>
            <person name="Sakyi L.B."/>
            <person name="Cui X."/>
            <person name="Yuan T."/>
            <person name="Jiang B."/>
            <person name="Yang W."/>
            <person name="Lam T.T.-Y."/>
            <person name="Chang Q."/>
            <person name="Ding S."/>
            <person name="Wang X."/>
            <person name="Zhu J."/>
            <person name="Ruan X."/>
            <person name="Zhao L."/>
            <person name="Wei J."/>
            <person name="Que T."/>
            <person name="Du C."/>
            <person name="Cheng J."/>
            <person name="Dai P."/>
            <person name="Han X."/>
            <person name="Huang E."/>
            <person name="Gao Y."/>
            <person name="Liu J."/>
            <person name="Shao H."/>
            <person name="Ye R."/>
            <person name="Li L."/>
            <person name="Wei W."/>
            <person name="Wang X."/>
            <person name="Wang C."/>
            <person name="Huo Q."/>
            <person name="Li W."/>
            <person name="Guo W."/>
            <person name="Chen H."/>
            <person name="Chen S."/>
            <person name="Zhou L."/>
            <person name="Zhou L."/>
            <person name="Ni X."/>
            <person name="Tian J."/>
            <person name="Zhou Y."/>
            <person name="Sheng Y."/>
            <person name="Liu T."/>
            <person name="Pan Y."/>
            <person name="Xia L."/>
            <person name="Li J."/>
            <person name="Zhao F."/>
            <person name="Cao W."/>
        </authorList>
    </citation>
    <scope>NUCLEOTIDE SEQUENCE</scope>
    <source>
        <strain evidence="6">Rmic-2018</strain>
        <tissue evidence="6">Larvae</tissue>
    </source>
</reference>
<feature type="compositionally biased region" description="Pro residues" evidence="3">
    <location>
        <begin position="340"/>
        <end position="359"/>
    </location>
</feature>
<accession>A0A9J6ED91</accession>
<keyword evidence="1" id="KW-0862">Zinc</keyword>
<name>A0A9J6ED91_RHIMP</name>
<evidence type="ECO:0000256" key="3">
    <source>
        <dbReference type="SAM" id="MobiDB-lite"/>
    </source>
</evidence>
<dbReference type="InterPro" id="IPR043502">
    <property type="entry name" value="DNA/RNA_pol_sf"/>
</dbReference>
<feature type="region of interest" description="Disordered" evidence="3">
    <location>
        <begin position="1"/>
        <end position="71"/>
    </location>
</feature>
<gene>
    <name evidence="6" type="ORF">HPB51_024335</name>
</gene>
<evidence type="ECO:0000259" key="5">
    <source>
        <dbReference type="PROSITE" id="PS50878"/>
    </source>
</evidence>
<dbReference type="InterPro" id="IPR036691">
    <property type="entry name" value="Endo/exonu/phosph_ase_sf"/>
</dbReference>
<dbReference type="GO" id="GO:0003824">
    <property type="term" value="F:catalytic activity"/>
    <property type="evidence" value="ECO:0007669"/>
    <property type="project" value="InterPro"/>
</dbReference>
<feature type="compositionally biased region" description="Low complexity" evidence="3">
    <location>
        <begin position="326"/>
        <end position="339"/>
    </location>
</feature>
<feature type="compositionally biased region" description="Polar residues" evidence="3">
    <location>
        <begin position="437"/>
        <end position="446"/>
    </location>
</feature>
<dbReference type="CDD" id="cd01650">
    <property type="entry name" value="RT_nLTR_like"/>
    <property type="match status" value="1"/>
</dbReference>
<feature type="coiled-coil region" evidence="2">
    <location>
        <begin position="383"/>
        <end position="431"/>
    </location>
</feature>
<dbReference type="Pfam" id="PF14529">
    <property type="entry name" value="Exo_endo_phos_2"/>
    <property type="match status" value="1"/>
</dbReference>
<dbReference type="VEuPathDB" id="VectorBase:LOC119162223"/>
<dbReference type="Pfam" id="PF00078">
    <property type="entry name" value="RVT_1"/>
    <property type="match status" value="1"/>
</dbReference>
<dbReference type="SUPFAM" id="SSF57756">
    <property type="entry name" value="Retrovirus zinc finger-like domains"/>
    <property type="match status" value="1"/>
</dbReference>
<comment type="caution">
    <text evidence="6">The sequence shown here is derived from an EMBL/GenBank/DDBJ whole genome shotgun (WGS) entry which is preliminary data.</text>
</comment>
<dbReference type="InterPro" id="IPR036875">
    <property type="entry name" value="Znf_CCHC_sf"/>
</dbReference>
<protein>
    <recommendedName>
        <fullName evidence="8">Tick transposon</fullName>
    </recommendedName>
</protein>
<feature type="domain" description="Reverse transcriptase" evidence="5">
    <location>
        <begin position="1006"/>
        <end position="1284"/>
    </location>
</feature>
<feature type="domain" description="CCHC-type" evidence="4">
    <location>
        <begin position="240"/>
        <end position="255"/>
    </location>
</feature>
<dbReference type="GO" id="GO:0003676">
    <property type="term" value="F:nucleic acid binding"/>
    <property type="evidence" value="ECO:0007669"/>
    <property type="project" value="InterPro"/>
</dbReference>
<dbReference type="SUPFAM" id="SSF56672">
    <property type="entry name" value="DNA/RNA polymerases"/>
    <property type="match status" value="1"/>
</dbReference>
<keyword evidence="7" id="KW-1185">Reference proteome</keyword>
<dbReference type="PROSITE" id="PS50878">
    <property type="entry name" value="RT_POL"/>
    <property type="match status" value="1"/>
</dbReference>
<evidence type="ECO:0000313" key="7">
    <source>
        <dbReference type="Proteomes" id="UP000821866"/>
    </source>
</evidence>
<feature type="compositionally biased region" description="Low complexity" evidence="3">
    <location>
        <begin position="35"/>
        <end position="55"/>
    </location>
</feature>
<organism evidence="6 7">
    <name type="scientific">Rhipicephalus microplus</name>
    <name type="common">Cattle tick</name>
    <name type="synonym">Boophilus microplus</name>
    <dbReference type="NCBI Taxonomy" id="6941"/>
    <lineage>
        <taxon>Eukaryota</taxon>
        <taxon>Metazoa</taxon>
        <taxon>Ecdysozoa</taxon>
        <taxon>Arthropoda</taxon>
        <taxon>Chelicerata</taxon>
        <taxon>Arachnida</taxon>
        <taxon>Acari</taxon>
        <taxon>Parasitiformes</taxon>
        <taxon>Ixodida</taxon>
        <taxon>Ixodoidea</taxon>
        <taxon>Ixodidae</taxon>
        <taxon>Rhipicephalinae</taxon>
        <taxon>Rhipicephalus</taxon>
        <taxon>Boophilus</taxon>
    </lineage>
</organism>
<keyword evidence="1" id="KW-0863">Zinc-finger</keyword>
<dbReference type="InterPro" id="IPR005135">
    <property type="entry name" value="Endo/exonuclease/phosphatase"/>
</dbReference>
<dbReference type="EMBL" id="JABSTU010000005">
    <property type="protein sequence ID" value="KAH8032358.1"/>
    <property type="molecule type" value="Genomic_DNA"/>
</dbReference>
<proteinExistence type="predicted"/>